<dbReference type="Gene3D" id="3.30.420.60">
    <property type="entry name" value="eRF1 domain 2"/>
    <property type="match status" value="1"/>
</dbReference>
<accession>A0A0K1PWP2</accession>
<reference evidence="1 2" key="1">
    <citation type="submission" date="2015-08" db="EMBL/GenBank/DDBJ databases">
        <authorList>
            <person name="Babu N.S."/>
            <person name="Beckwith C.J."/>
            <person name="Beseler K.G."/>
            <person name="Brison A."/>
            <person name="Carone J.V."/>
            <person name="Caskin T.P."/>
            <person name="Diamond M."/>
            <person name="Durham M.E."/>
            <person name="Foxe J.M."/>
            <person name="Go M."/>
            <person name="Henderson B.A."/>
            <person name="Jones I.B."/>
            <person name="McGettigan J.A."/>
            <person name="Micheletti S.J."/>
            <person name="Nasrallah M.E."/>
            <person name="Ortiz D."/>
            <person name="Piller C.R."/>
            <person name="Privatt S.R."/>
            <person name="Schneider S.L."/>
            <person name="Sharp S."/>
            <person name="Smith T.C."/>
            <person name="Stanton J.D."/>
            <person name="Ullery H.E."/>
            <person name="Wilson R.J."/>
            <person name="Serrano M.G."/>
            <person name="Buck G."/>
            <person name="Lee V."/>
            <person name="Wang Y."/>
            <person name="Carvalho R."/>
            <person name="Voegtly L."/>
            <person name="Shi R."/>
            <person name="Duckworth R."/>
            <person name="Johnson A."/>
            <person name="Loviza R."/>
            <person name="Walstead R."/>
            <person name="Shah Z."/>
            <person name="Kiflezghi M."/>
            <person name="Wade K."/>
            <person name="Ball S.L."/>
            <person name="Bradley K.W."/>
            <person name="Asai D.J."/>
            <person name="Bowman C.A."/>
            <person name="Russell D.A."/>
            <person name="Pope W.H."/>
            <person name="Jacobs-Sera D."/>
            <person name="Hendrix R.W."/>
            <person name="Hatfull G.F."/>
        </authorList>
    </citation>
    <scope>NUCLEOTIDE SEQUENCE [LARGE SCALE GENOMIC DNA]</scope>
    <source>
        <strain evidence="1 2">DSM 27648</strain>
    </source>
</reference>
<proteinExistence type="predicted"/>
<gene>
    <name evidence="1" type="ORF">AKJ09_04612</name>
</gene>
<organism evidence="1 2">
    <name type="scientific">Labilithrix luteola</name>
    <dbReference type="NCBI Taxonomy" id="1391654"/>
    <lineage>
        <taxon>Bacteria</taxon>
        <taxon>Pseudomonadati</taxon>
        <taxon>Myxococcota</taxon>
        <taxon>Polyangia</taxon>
        <taxon>Polyangiales</taxon>
        <taxon>Labilitrichaceae</taxon>
        <taxon>Labilithrix</taxon>
    </lineage>
</organism>
<evidence type="ECO:0000313" key="2">
    <source>
        <dbReference type="Proteomes" id="UP000064967"/>
    </source>
</evidence>
<evidence type="ECO:0000313" key="1">
    <source>
        <dbReference type="EMBL" id="AKU97948.1"/>
    </source>
</evidence>
<dbReference type="EMBL" id="CP012333">
    <property type="protein sequence ID" value="AKU97948.1"/>
    <property type="molecule type" value="Genomic_DNA"/>
</dbReference>
<dbReference type="OrthoDB" id="8562324at2"/>
<sequence length="129" mass="14429">MTAQFRAAVWLDHREARVFHVDLDGFDEKTIAAPVHRFNRHAKGPSEQQEHPDDQRQFFSAIAAALVSAEEVLVLGPSTAKSQLLKYFNGHARELASKVVAVETSDHPTDAQIVAHVRNHFRIPTLRVG</sequence>
<dbReference type="KEGG" id="llu:AKJ09_04612"/>
<dbReference type="InterPro" id="IPR042226">
    <property type="entry name" value="eFR1_2_sf"/>
</dbReference>
<dbReference type="AlphaFoldDB" id="A0A0K1PWP2"/>
<dbReference type="Proteomes" id="UP000064967">
    <property type="component" value="Chromosome"/>
</dbReference>
<evidence type="ECO:0008006" key="3">
    <source>
        <dbReference type="Google" id="ProtNLM"/>
    </source>
</evidence>
<dbReference type="STRING" id="1391654.AKJ09_04612"/>
<dbReference type="SUPFAM" id="SSF53137">
    <property type="entry name" value="Translational machinery components"/>
    <property type="match status" value="1"/>
</dbReference>
<name>A0A0K1PWP2_9BACT</name>
<keyword evidence="2" id="KW-1185">Reference proteome</keyword>
<dbReference type="RefSeq" id="WP_146649003.1">
    <property type="nucleotide sequence ID" value="NZ_CP012333.1"/>
</dbReference>
<protein>
    <recommendedName>
        <fullName evidence="3">Translational machinery protein</fullName>
    </recommendedName>
</protein>